<evidence type="ECO:0000313" key="6">
    <source>
        <dbReference type="EMBL" id="RKN20735.1"/>
    </source>
</evidence>
<keyword evidence="1" id="KW-0805">Transcription regulation</keyword>
<sequence length="146" mass="15364">MEHTEESCARAFTALADAHARVSEALGAALAASCGLTVNDFEVLVRLSAAPPPGLRLKDLAPAVRLTQPSLSRLVARLEAGGLVARSGAPDDRRGVLITLTAAGRAALDEAVPIQTRIVRELLLDRLTPEEQDLLARALARIGEQG</sequence>
<evidence type="ECO:0000313" key="7">
    <source>
        <dbReference type="Proteomes" id="UP000268652"/>
    </source>
</evidence>
<dbReference type="Gene3D" id="1.10.10.10">
    <property type="entry name" value="Winged helix-like DNA-binding domain superfamily/Winged helix DNA-binding domain"/>
    <property type="match status" value="1"/>
</dbReference>
<dbReference type="InterPro" id="IPR023187">
    <property type="entry name" value="Tscrpt_reg_MarR-type_CS"/>
</dbReference>
<dbReference type="InterPro" id="IPR039422">
    <property type="entry name" value="MarR/SlyA-like"/>
</dbReference>
<keyword evidence="7" id="KW-1185">Reference proteome</keyword>
<dbReference type="SMART" id="SM00347">
    <property type="entry name" value="HTH_MARR"/>
    <property type="match status" value="1"/>
</dbReference>
<evidence type="ECO:0000313" key="5">
    <source>
        <dbReference type="EMBL" id="RKN07809.1"/>
    </source>
</evidence>
<feature type="domain" description="HTH marR-type" evidence="4">
    <location>
        <begin position="1"/>
        <end position="144"/>
    </location>
</feature>
<dbReference type="EMBL" id="RBDY01000012">
    <property type="protein sequence ID" value="RKN20735.1"/>
    <property type="molecule type" value="Genomic_DNA"/>
</dbReference>
<dbReference type="PANTHER" id="PTHR33164:SF99">
    <property type="entry name" value="MARR FAMILY REGULATORY PROTEIN"/>
    <property type="match status" value="1"/>
</dbReference>
<gene>
    <name evidence="6" type="ORF">D7318_17760</name>
    <name evidence="5" type="ORF">D7319_17160</name>
</gene>
<dbReference type="InterPro" id="IPR036388">
    <property type="entry name" value="WH-like_DNA-bd_sf"/>
</dbReference>
<reference evidence="7 8" key="1">
    <citation type="submission" date="2018-09" db="EMBL/GenBank/DDBJ databases">
        <title>Streptomyces sp. nov. DS1-2, an endophytic actinomycete isolated from roots of Dendrobium scabrilingue.</title>
        <authorList>
            <person name="Kuncharoen N."/>
            <person name="Kudo T."/>
            <person name="Ohkuma M."/>
            <person name="Yuki M."/>
            <person name="Tanasupawat S."/>
        </authorList>
    </citation>
    <scope>NUCLEOTIDE SEQUENCE [LARGE SCALE GENOMIC DNA]</scope>
    <source>
        <strain evidence="5 8">AZ1-7</strain>
        <strain evidence="6 7">DS1-2</strain>
    </source>
</reference>
<dbReference type="GO" id="GO:0003700">
    <property type="term" value="F:DNA-binding transcription factor activity"/>
    <property type="evidence" value="ECO:0007669"/>
    <property type="project" value="InterPro"/>
</dbReference>
<dbReference type="PROSITE" id="PS01117">
    <property type="entry name" value="HTH_MARR_1"/>
    <property type="match status" value="1"/>
</dbReference>
<dbReference type="RefSeq" id="WP_120698088.1">
    <property type="nucleotide sequence ID" value="NZ_RBDX01000013.1"/>
</dbReference>
<dbReference type="PROSITE" id="PS50995">
    <property type="entry name" value="HTH_MARR_2"/>
    <property type="match status" value="1"/>
</dbReference>
<organism evidence="5 8">
    <name type="scientific">Streptomyces radicis</name>
    <dbReference type="NCBI Taxonomy" id="1750517"/>
    <lineage>
        <taxon>Bacteria</taxon>
        <taxon>Bacillati</taxon>
        <taxon>Actinomycetota</taxon>
        <taxon>Actinomycetes</taxon>
        <taxon>Kitasatosporales</taxon>
        <taxon>Streptomycetaceae</taxon>
        <taxon>Streptomyces</taxon>
    </lineage>
</organism>
<dbReference type="Pfam" id="PF12802">
    <property type="entry name" value="MarR_2"/>
    <property type="match status" value="1"/>
</dbReference>
<dbReference type="Proteomes" id="UP000275024">
    <property type="component" value="Unassembled WGS sequence"/>
</dbReference>
<dbReference type="GO" id="GO:0006950">
    <property type="term" value="P:response to stress"/>
    <property type="evidence" value="ECO:0007669"/>
    <property type="project" value="TreeGrafter"/>
</dbReference>
<dbReference type="InterPro" id="IPR036390">
    <property type="entry name" value="WH_DNA-bd_sf"/>
</dbReference>
<name>A0A3A9W4K5_9ACTN</name>
<dbReference type="OrthoDB" id="5295456at2"/>
<evidence type="ECO:0000313" key="8">
    <source>
        <dbReference type="Proteomes" id="UP000275024"/>
    </source>
</evidence>
<dbReference type="PANTHER" id="PTHR33164">
    <property type="entry name" value="TRANSCRIPTIONAL REGULATOR, MARR FAMILY"/>
    <property type="match status" value="1"/>
</dbReference>
<proteinExistence type="predicted"/>
<evidence type="ECO:0000256" key="1">
    <source>
        <dbReference type="ARBA" id="ARBA00023015"/>
    </source>
</evidence>
<dbReference type="InterPro" id="IPR000835">
    <property type="entry name" value="HTH_MarR-typ"/>
</dbReference>
<dbReference type="PRINTS" id="PR00598">
    <property type="entry name" value="HTHMARR"/>
</dbReference>
<evidence type="ECO:0000256" key="3">
    <source>
        <dbReference type="ARBA" id="ARBA00023163"/>
    </source>
</evidence>
<dbReference type="SUPFAM" id="SSF46785">
    <property type="entry name" value="Winged helix' DNA-binding domain"/>
    <property type="match status" value="1"/>
</dbReference>
<dbReference type="Proteomes" id="UP000268652">
    <property type="component" value="Unassembled WGS sequence"/>
</dbReference>
<comment type="caution">
    <text evidence="5">The sequence shown here is derived from an EMBL/GenBank/DDBJ whole genome shotgun (WGS) entry which is preliminary data.</text>
</comment>
<keyword evidence="2" id="KW-0238">DNA-binding</keyword>
<protein>
    <submittedName>
        <fullName evidence="5">MarR family transcriptional regulator</fullName>
    </submittedName>
</protein>
<evidence type="ECO:0000256" key="2">
    <source>
        <dbReference type="ARBA" id="ARBA00023125"/>
    </source>
</evidence>
<accession>A0A3A9W4K5</accession>
<dbReference type="AlphaFoldDB" id="A0A3A9W4K5"/>
<dbReference type="EMBL" id="RBDX01000013">
    <property type="protein sequence ID" value="RKN07809.1"/>
    <property type="molecule type" value="Genomic_DNA"/>
</dbReference>
<evidence type="ECO:0000259" key="4">
    <source>
        <dbReference type="PROSITE" id="PS50995"/>
    </source>
</evidence>
<keyword evidence="3" id="KW-0804">Transcription</keyword>
<dbReference type="GO" id="GO:0003677">
    <property type="term" value="F:DNA binding"/>
    <property type="evidence" value="ECO:0007669"/>
    <property type="project" value="UniProtKB-KW"/>
</dbReference>